<feature type="domain" description="Beta-ketoacyl-[acyl-carrier-protein] synthase III C-terminal" evidence="3">
    <location>
        <begin position="254"/>
        <end position="341"/>
    </location>
</feature>
<proteinExistence type="predicted"/>
<keyword evidence="1" id="KW-0808">Transferase</keyword>
<dbReference type="GO" id="GO:0044550">
    <property type="term" value="P:secondary metabolite biosynthetic process"/>
    <property type="evidence" value="ECO:0007669"/>
    <property type="project" value="TreeGrafter"/>
</dbReference>
<keyword evidence="2" id="KW-0012">Acyltransferase</keyword>
<evidence type="ECO:0000256" key="1">
    <source>
        <dbReference type="ARBA" id="ARBA00022679"/>
    </source>
</evidence>
<dbReference type="EMBL" id="BMHY01000005">
    <property type="protein sequence ID" value="GGG71924.1"/>
    <property type="molecule type" value="Genomic_DNA"/>
</dbReference>
<dbReference type="InterPro" id="IPR013747">
    <property type="entry name" value="ACP_syn_III_C"/>
</dbReference>
<accession>A0A917H9I8</accession>
<dbReference type="AlphaFoldDB" id="A0A917H9I8"/>
<dbReference type="GO" id="GO:0006633">
    <property type="term" value="P:fatty acid biosynthetic process"/>
    <property type="evidence" value="ECO:0007669"/>
    <property type="project" value="InterPro"/>
</dbReference>
<dbReference type="Pfam" id="PF08541">
    <property type="entry name" value="ACP_syn_III_C"/>
    <property type="match status" value="1"/>
</dbReference>
<dbReference type="RefSeq" id="WP_188889957.1">
    <property type="nucleotide sequence ID" value="NZ_BMHY01000005.1"/>
</dbReference>
<dbReference type="CDD" id="cd00830">
    <property type="entry name" value="KAS_III"/>
    <property type="match status" value="1"/>
</dbReference>
<evidence type="ECO:0000313" key="6">
    <source>
        <dbReference type="Proteomes" id="UP000600247"/>
    </source>
</evidence>
<dbReference type="GO" id="GO:0004315">
    <property type="term" value="F:3-oxoacyl-[acyl-carrier-protein] synthase activity"/>
    <property type="evidence" value="ECO:0007669"/>
    <property type="project" value="InterPro"/>
</dbReference>
<evidence type="ECO:0000256" key="2">
    <source>
        <dbReference type="ARBA" id="ARBA00023315"/>
    </source>
</evidence>
<evidence type="ECO:0000259" key="4">
    <source>
        <dbReference type="Pfam" id="PF08545"/>
    </source>
</evidence>
<gene>
    <name evidence="5" type="ORF">GCM10010918_29470</name>
</gene>
<dbReference type="Gene3D" id="3.40.47.10">
    <property type="match status" value="1"/>
</dbReference>
<evidence type="ECO:0000259" key="3">
    <source>
        <dbReference type="Pfam" id="PF08541"/>
    </source>
</evidence>
<reference evidence="5 6" key="1">
    <citation type="journal article" date="2014" name="Int. J. Syst. Evol. Microbiol.">
        <title>Complete genome sequence of Corynebacterium casei LMG S-19264T (=DSM 44701T), isolated from a smear-ripened cheese.</title>
        <authorList>
            <consortium name="US DOE Joint Genome Institute (JGI-PGF)"/>
            <person name="Walter F."/>
            <person name="Albersmeier A."/>
            <person name="Kalinowski J."/>
            <person name="Ruckert C."/>
        </authorList>
    </citation>
    <scope>NUCLEOTIDE SEQUENCE [LARGE SCALE GENOMIC DNA]</scope>
    <source>
        <strain evidence="5 6">CGMCC 1.15286</strain>
    </source>
</reference>
<name>A0A917H9I8_9BACL</name>
<dbReference type="InterPro" id="IPR016039">
    <property type="entry name" value="Thiolase-like"/>
</dbReference>
<dbReference type="Pfam" id="PF08545">
    <property type="entry name" value="ACP_syn_III"/>
    <property type="match status" value="1"/>
</dbReference>
<dbReference type="Proteomes" id="UP000600247">
    <property type="component" value="Unassembled WGS sequence"/>
</dbReference>
<dbReference type="InterPro" id="IPR013751">
    <property type="entry name" value="ACP_syn_III_N"/>
</dbReference>
<dbReference type="PANTHER" id="PTHR34069:SF2">
    <property type="entry name" value="BETA-KETOACYL-[ACYL-CARRIER-PROTEIN] SYNTHASE III"/>
    <property type="match status" value="1"/>
</dbReference>
<protein>
    <submittedName>
        <fullName evidence="5">3-oxoacyl-[acyl-carrier-protein] synthase 3</fullName>
    </submittedName>
</protein>
<evidence type="ECO:0000313" key="5">
    <source>
        <dbReference type="EMBL" id="GGG71924.1"/>
    </source>
</evidence>
<feature type="domain" description="Beta-ketoacyl-[acyl-carrier-protein] synthase III N-terminal" evidence="4">
    <location>
        <begin position="115"/>
        <end position="182"/>
    </location>
</feature>
<dbReference type="PANTHER" id="PTHR34069">
    <property type="entry name" value="3-OXOACYL-[ACYL-CARRIER-PROTEIN] SYNTHASE 3"/>
    <property type="match status" value="1"/>
</dbReference>
<organism evidence="5 6">
    <name type="scientific">Paenibacillus radicis</name>
    <name type="common">ex Gao et al. 2016</name>
    <dbReference type="NCBI Taxonomy" id="1737354"/>
    <lineage>
        <taxon>Bacteria</taxon>
        <taxon>Bacillati</taxon>
        <taxon>Bacillota</taxon>
        <taxon>Bacilli</taxon>
        <taxon>Bacillales</taxon>
        <taxon>Paenibacillaceae</taxon>
        <taxon>Paenibacillus</taxon>
    </lineage>
</organism>
<comment type="caution">
    <text evidence="5">The sequence shown here is derived from an EMBL/GenBank/DDBJ whole genome shotgun (WGS) entry which is preliminary data.</text>
</comment>
<dbReference type="SUPFAM" id="SSF53901">
    <property type="entry name" value="Thiolase-like"/>
    <property type="match status" value="1"/>
</dbReference>
<sequence>MKLEFHNKKISGIMCVLPESEVFFDDEISNYTFPEAQTKRLKSVMGFEKHRVVKEDTASSDLCIYGMEQLLQTKKIDKQDVCGIIVVTITPDHFVPHVSNRIQSHFGLSEDVLCLDILQGCNGFLVGLMQAFMLLDYNPGKKVLVFNTDTLSKKVSKQDRNSYPLIGDCATITVVEQDEAAKPIYCKIQMDGTQGDALIIPAGGSRMPCSTETARMKDSGDGNVRSLDNLVMDGTAVFQFVMTKVPPLIADTIEFAGITQEEIDWYIFHQPNMFMLKKLADKIGAPRDKMFMNIVQNFGNPSGASIPLAAAFNLGDRLTQEDLKCCLSAFGSGLSYGAMIMDLGRLDFCEICISNF</sequence>
<keyword evidence="6" id="KW-1185">Reference proteome</keyword>